<dbReference type="PANTHER" id="PTHR46111">
    <property type="entry name" value="RIBOSOMAL RNA SMALL SUBUNIT METHYLTRANSFERASE I"/>
    <property type="match status" value="1"/>
</dbReference>
<dbReference type="GO" id="GO:0070677">
    <property type="term" value="F:rRNA (cytosine-2'-O-)-methyltransferase activity"/>
    <property type="evidence" value="ECO:0007669"/>
    <property type="project" value="UniProtKB-UniRule"/>
</dbReference>
<dbReference type="PANTHER" id="PTHR46111:SF1">
    <property type="entry name" value="RIBOSOMAL RNA SMALL SUBUNIT METHYLTRANSFERASE I"/>
    <property type="match status" value="1"/>
</dbReference>
<dbReference type="AlphaFoldDB" id="A0A087LZP6"/>
<dbReference type="Proteomes" id="UP000028981">
    <property type="component" value="Unassembled WGS sequence"/>
</dbReference>
<dbReference type="InterPro" id="IPR053910">
    <property type="entry name" value="RsmI_HTH"/>
</dbReference>
<dbReference type="FunFam" id="3.40.1010.10:FF:000007">
    <property type="entry name" value="Ribosomal RNA small subunit methyltransferase I"/>
    <property type="match status" value="1"/>
</dbReference>
<dbReference type="InterPro" id="IPR035996">
    <property type="entry name" value="4pyrrol_Methylase_sf"/>
</dbReference>
<evidence type="ECO:0000256" key="5">
    <source>
        <dbReference type="ARBA" id="ARBA00022691"/>
    </source>
</evidence>
<dbReference type="PIRSF" id="PIRSF005917">
    <property type="entry name" value="MTase_YraL"/>
    <property type="match status" value="1"/>
</dbReference>
<dbReference type="InterPro" id="IPR008189">
    <property type="entry name" value="rRNA_ssu_MeTfrase_I"/>
</dbReference>
<keyword evidence="1 6" id="KW-0963">Cytoplasm</keyword>
<dbReference type="InterPro" id="IPR018063">
    <property type="entry name" value="SAM_MeTrfase_RsmI_CS"/>
</dbReference>
<dbReference type="InterPro" id="IPR014777">
    <property type="entry name" value="4pyrrole_Mease_sub1"/>
</dbReference>
<dbReference type="FunFam" id="3.30.950.10:FF:000002">
    <property type="entry name" value="Ribosomal RNA small subunit methyltransferase I"/>
    <property type="match status" value="1"/>
</dbReference>
<evidence type="ECO:0000256" key="3">
    <source>
        <dbReference type="ARBA" id="ARBA00022603"/>
    </source>
</evidence>
<evidence type="ECO:0000256" key="6">
    <source>
        <dbReference type="HAMAP-Rule" id="MF_01877"/>
    </source>
</evidence>
<comment type="function">
    <text evidence="6">Catalyzes the 2'-O-methylation of the ribose of cytidine 1402 (C1402) in 16S rRNA.</text>
</comment>
<dbReference type="RefSeq" id="WP_035084642.1">
    <property type="nucleotide sequence ID" value="NZ_JQGC01000015.1"/>
</dbReference>
<dbReference type="EMBL" id="JQGC01000015">
    <property type="protein sequence ID" value="KFL30099.1"/>
    <property type="molecule type" value="Genomic_DNA"/>
</dbReference>
<evidence type="ECO:0000256" key="1">
    <source>
        <dbReference type="ARBA" id="ARBA00022490"/>
    </source>
</evidence>
<feature type="domain" description="Tetrapyrrole methylase" evidence="7">
    <location>
        <begin position="24"/>
        <end position="223"/>
    </location>
</feature>
<comment type="subcellular location">
    <subcellularLocation>
        <location evidence="6">Cytoplasm</location>
    </subcellularLocation>
</comment>
<evidence type="ECO:0000259" key="7">
    <source>
        <dbReference type="Pfam" id="PF00590"/>
    </source>
</evidence>
<dbReference type="CDD" id="cd11648">
    <property type="entry name" value="RsmI"/>
    <property type="match status" value="1"/>
</dbReference>
<dbReference type="GO" id="GO:0005737">
    <property type="term" value="C:cytoplasm"/>
    <property type="evidence" value="ECO:0007669"/>
    <property type="project" value="UniProtKB-SubCell"/>
</dbReference>
<dbReference type="InterPro" id="IPR000878">
    <property type="entry name" value="4pyrrol_Mease"/>
</dbReference>
<dbReference type="Pfam" id="PF00590">
    <property type="entry name" value="TP_methylase"/>
    <property type="match status" value="1"/>
</dbReference>
<reference evidence="9 10" key="1">
    <citation type="submission" date="2014-08" db="EMBL/GenBank/DDBJ databases">
        <authorList>
            <person name="Hassan Y.I."/>
            <person name="Lepp D."/>
            <person name="Zhou T."/>
        </authorList>
    </citation>
    <scope>NUCLEOTIDE SEQUENCE [LARGE SCALE GENOMIC DNA]</scope>
    <source>
        <strain evidence="9 10">IFO13584</strain>
    </source>
</reference>
<dbReference type="Gene3D" id="3.30.950.10">
    <property type="entry name" value="Methyltransferase, Cobalt-precorrin-4 Transmethylase, Domain 2"/>
    <property type="match status" value="1"/>
</dbReference>
<sequence length="295" mass="31537">MSDILAQYFIAGSPFSAPPLSPGLYVVSTPIGNLRDITIRALETLSAASIVLCEDTRTSAKLLDHFGIRGKRQPLHEHNERARAEEIVSRIAAGEAIALISDAGTPLLSDPGFPLIRALAEANLPVFPIPGASALLSALVVAGLPTDAFAFHGFLPPKSGARANALAKLVDSRETLVFYESPRRLDDTLAAMTEVFGDRQASVSLELTKRFERTFRGSLAELAEKFAGEETKGEAVIVVAGADEPSAPAAEDWQAALVEEMADNPMRTAVDEIAARYGLKRKEVYDAALALKAQQ</sequence>
<dbReference type="NCBIfam" id="TIGR00096">
    <property type="entry name" value="16S rRNA (cytidine(1402)-2'-O)-methyltransferase"/>
    <property type="match status" value="1"/>
</dbReference>
<evidence type="ECO:0000313" key="9">
    <source>
        <dbReference type="EMBL" id="KFL30099.1"/>
    </source>
</evidence>
<proteinExistence type="inferred from homology"/>
<comment type="caution">
    <text evidence="9">The sequence shown here is derived from an EMBL/GenBank/DDBJ whole genome shotgun (WGS) entry which is preliminary data.</text>
</comment>
<evidence type="ECO:0000313" key="10">
    <source>
        <dbReference type="Proteomes" id="UP000028981"/>
    </source>
</evidence>
<gene>
    <name evidence="6" type="primary">rsmI</name>
    <name evidence="9" type="ORF">JP75_15990</name>
</gene>
<accession>A0A087LZP6</accession>
<dbReference type="SUPFAM" id="SSF53790">
    <property type="entry name" value="Tetrapyrrole methylase"/>
    <property type="match status" value="1"/>
</dbReference>
<dbReference type="STRING" id="46914.JP75_15990"/>
<protein>
    <recommendedName>
        <fullName evidence="6">Ribosomal RNA small subunit methyltransferase I</fullName>
        <ecNumber evidence="6">2.1.1.198</ecNumber>
    </recommendedName>
    <alternativeName>
        <fullName evidence="6">16S rRNA 2'-O-ribose C1402 methyltransferase</fullName>
    </alternativeName>
    <alternativeName>
        <fullName evidence="6">rRNA (cytidine-2'-O-)-methyltransferase RsmI</fullName>
    </alternativeName>
</protein>
<dbReference type="Gene3D" id="3.40.1010.10">
    <property type="entry name" value="Cobalt-precorrin-4 Transmethylase, Domain 1"/>
    <property type="match status" value="1"/>
</dbReference>
<evidence type="ECO:0000256" key="2">
    <source>
        <dbReference type="ARBA" id="ARBA00022552"/>
    </source>
</evidence>
<keyword evidence="2 6" id="KW-0698">rRNA processing</keyword>
<organism evidence="9 10">
    <name type="scientific">Devosia riboflavina</name>
    <dbReference type="NCBI Taxonomy" id="46914"/>
    <lineage>
        <taxon>Bacteria</taxon>
        <taxon>Pseudomonadati</taxon>
        <taxon>Pseudomonadota</taxon>
        <taxon>Alphaproteobacteria</taxon>
        <taxon>Hyphomicrobiales</taxon>
        <taxon>Devosiaceae</taxon>
        <taxon>Devosia</taxon>
    </lineage>
</organism>
<keyword evidence="4 6" id="KW-0808">Transferase</keyword>
<keyword evidence="5 6" id="KW-0949">S-adenosyl-L-methionine</keyword>
<dbReference type="InterPro" id="IPR014776">
    <property type="entry name" value="4pyrrole_Mease_sub2"/>
</dbReference>
<dbReference type="EC" id="2.1.1.198" evidence="6"/>
<comment type="similarity">
    <text evidence="6">Belongs to the methyltransferase superfamily. RsmI family.</text>
</comment>
<dbReference type="PROSITE" id="PS01296">
    <property type="entry name" value="RSMI"/>
    <property type="match status" value="1"/>
</dbReference>
<evidence type="ECO:0000256" key="4">
    <source>
        <dbReference type="ARBA" id="ARBA00022679"/>
    </source>
</evidence>
<dbReference type="HAMAP" id="MF_01877">
    <property type="entry name" value="16SrRNA_methyltr_I"/>
    <property type="match status" value="1"/>
</dbReference>
<name>A0A087LZP6_9HYPH</name>
<dbReference type="Pfam" id="PF23016">
    <property type="entry name" value="RsmI_C"/>
    <property type="match status" value="1"/>
</dbReference>
<keyword evidence="3 6" id="KW-0489">Methyltransferase</keyword>
<feature type="domain" description="RsmI HTH" evidence="8">
    <location>
        <begin position="248"/>
        <end position="292"/>
    </location>
</feature>
<keyword evidence="10" id="KW-1185">Reference proteome</keyword>
<evidence type="ECO:0000259" key="8">
    <source>
        <dbReference type="Pfam" id="PF23016"/>
    </source>
</evidence>
<comment type="catalytic activity">
    <reaction evidence="6">
        <text>cytidine(1402) in 16S rRNA + S-adenosyl-L-methionine = 2'-O-methylcytidine(1402) in 16S rRNA + S-adenosyl-L-homocysteine + H(+)</text>
        <dbReference type="Rhea" id="RHEA:42924"/>
        <dbReference type="Rhea" id="RHEA-COMP:10285"/>
        <dbReference type="Rhea" id="RHEA-COMP:10286"/>
        <dbReference type="ChEBI" id="CHEBI:15378"/>
        <dbReference type="ChEBI" id="CHEBI:57856"/>
        <dbReference type="ChEBI" id="CHEBI:59789"/>
        <dbReference type="ChEBI" id="CHEBI:74495"/>
        <dbReference type="ChEBI" id="CHEBI:82748"/>
        <dbReference type="EC" id="2.1.1.198"/>
    </reaction>
</comment>